<dbReference type="InterPro" id="IPR011051">
    <property type="entry name" value="RmlC_Cupin_sf"/>
</dbReference>
<evidence type="ECO:0000259" key="1">
    <source>
        <dbReference type="Pfam" id="PF07883"/>
    </source>
</evidence>
<dbReference type="PROSITE" id="PS51257">
    <property type="entry name" value="PROKAR_LIPOPROTEIN"/>
    <property type="match status" value="1"/>
</dbReference>
<dbReference type="InterPro" id="IPR014710">
    <property type="entry name" value="RmlC-like_jellyroll"/>
</dbReference>
<dbReference type="OrthoDB" id="287220at2"/>
<dbReference type="STRING" id="1849968.A8C32_14520"/>
<dbReference type="PANTHER" id="PTHR36156">
    <property type="entry name" value="SLR2101 PROTEIN"/>
    <property type="match status" value="1"/>
</dbReference>
<dbReference type="Gene3D" id="2.60.120.10">
    <property type="entry name" value="Jelly Rolls"/>
    <property type="match status" value="1"/>
</dbReference>
<dbReference type="EMBL" id="MDJD01000014">
    <property type="protein sequence ID" value="OEK09094.1"/>
    <property type="molecule type" value="Genomic_DNA"/>
</dbReference>
<evidence type="ECO:0000313" key="2">
    <source>
        <dbReference type="EMBL" id="OEK09094.1"/>
    </source>
</evidence>
<keyword evidence="3" id="KW-1185">Reference proteome</keyword>
<organism evidence="2 3">
    <name type="scientific">Flavivirga aquatica</name>
    <dbReference type="NCBI Taxonomy" id="1849968"/>
    <lineage>
        <taxon>Bacteria</taxon>
        <taxon>Pseudomonadati</taxon>
        <taxon>Bacteroidota</taxon>
        <taxon>Flavobacteriia</taxon>
        <taxon>Flavobacteriales</taxon>
        <taxon>Flavobacteriaceae</taxon>
        <taxon>Flavivirga</taxon>
    </lineage>
</organism>
<name>A0A1E5TCJ8_9FLAO</name>
<protein>
    <submittedName>
        <fullName evidence="2">Cupin</fullName>
    </submittedName>
</protein>
<dbReference type="Pfam" id="PF07883">
    <property type="entry name" value="Cupin_2"/>
    <property type="match status" value="1"/>
</dbReference>
<dbReference type="InterPro" id="IPR047142">
    <property type="entry name" value="OryJ/VirC-like"/>
</dbReference>
<dbReference type="Proteomes" id="UP000095713">
    <property type="component" value="Unassembled WGS sequence"/>
</dbReference>
<reference evidence="2 3" key="1">
    <citation type="submission" date="2016-05" db="EMBL/GenBank/DDBJ databases">
        <title>Draft Genome Sequence of Algibacter sp. Strain SK-16 Isolated from the Surface Water of Aburatsubo Inlet.</title>
        <authorList>
            <person name="Wong S.-K."/>
            <person name="Yoshizawa S."/>
            <person name="Nakajima Y."/>
            <person name="Ogura Y."/>
            <person name="Tetsuya H."/>
            <person name="Hamasaki K."/>
        </authorList>
    </citation>
    <scope>NUCLEOTIDE SEQUENCE [LARGE SCALE GENOMIC DNA]</scope>
    <source>
        <strain evidence="2 3">SK-16</strain>
    </source>
</reference>
<dbReference type="SUPFAM" id="SSF51182">
    <property type="entry name" value="RmlC-like cupins"/>
    <property type="match status" value="1"/>
</dbReference>
<dbReference type="PANTHER" id="PTHR36156:SF2">
    <property type="entry name" value="CUPIN TYPE-2 DOMAIN-CONTAINING PROTEIN"/>
    <property type="match status" value="1"/>
</dbReference>
<dbReference type="InterPro" id="IPR013096">
    <property type="entry name" value="Cupin_2"/>
</dbReference>
<proteinExistence type="predicted"/>
<gene>
    <name evidence="2" type="ORF">A8C32_14520</name>
</gene>
<accession>A0A1E5TCJ8</accession>
<dbReference type="AlphaFoldDB" id="A0A1E5TCJ8"/>
<dbReference type="CDD" id="cd02236">
    <property type="entry name" value="cupin_CV2614-like"/>
    <property type="match status" value="1"/>
</dbReference>
<sequence>MKSIYIFTLLITCLFSSCKTHQNLKTEVVKLSETTKSWNGDDLPEYLDGKPKITILKITIPPHTKLKVHKHLVINAGVLLKGELLVVDEHNNTLNLKAGNPIVELVNTFHHGENNTNKPAEIIVFYAGNVDVPITVLKDGNASGSNH</sequence>
<evidence type="ECO:0000313" key="3">
    <source>
        <dbReference type="Proteomes" id="UP000095713"/>
    </source>
</evidence>
<comment type="caution">
    <text evidence="2">The sequence shown here is derived from an EMBL/GenBank/DDBJ whole genome shotgun (WGS) entry which is preliminary data.</text>
</comment>
<feature type="domain" description="Cupin type-2" evidence="1">
    <location>
        <begin position="58"/>
        <end position="126"/>
    </location>
</feature>
<dbReference type="RefSeq" id="WP_069829349.1">
    <property type="nucleotide sequence ID" value="NZ_MDJD01000014.1"/>
</dbReference>